<organism evidence="2 3">
    <name type="scientific">Mycolicibacterium gadium</name>
    <name type="common">Mycobacterium gadium</name>
    <dbReference type="NCBI Taxonomy" id="1794"/>
    <lineage>
        <taxon>Bacteria</taxon>
        <taxon>Bacillati</taxon>
        <taxon>Actinomycetota</taxon>
        <taxon>Actinomycetes</taxon>
        <taxon>Mycobacteriales</taxon>
        <taxon>Mycobacteriaceae</taxon>
        <taxon>Mycolicibacterium</taxon>
    </lineage>
</organism>
<dbReference type="RefSeq" id="WP_163689479.1">
    <property type="nucleotide sequence ID" value="NZ_AP022608.1"/>
</dbReference>
<proteinExistence type="predicted"/>
<dbReference type="Pfam" id="PF01636">
    <property type="entry name" value="APH"/>
    <property type="match status" value="1"/>
</dbReference>
<dbReference type="SUPFAM" id="SSF56112">
    <property type="entry name" value="Protein kinase-like (PK-like)"/>
    <property type="match status" value="1"/>
</dbReference>
<evidence type="ECO:0000259" key="1">
    <source>
        <dbReference type="Pfam" id="PF01636"/>
    </source>
</evidence>
<name>A0A7I7WTA1_MYCGU</name>
<reference evidence="2 3" key="1">
    <citation type="journal article" date="2019" name="Emerg. Microbes Infect.">
        <title>Comprehensive subspecies identification of 175 nontuberculous mycobacteria species based on 7547 genomic profiles.</title>
        <authorList>
            <person name="Matsumoto Y."/>
            <person name="Kinjo T."/>
            <person name="Motooka D."/>
            <person name="Nabeya D."/>
            <person name="Jung N."/>
            <person name="Uechi K."/>
            <person name="Horii T."/>
            <person name="Iida T."/>
            <person name="Fujita J."/>
            <person name="Nakamura S."/>
        </authorList>
    </citation>
    <scope>NUCLEOTIDE SEQUENCE [LARGE SCALE GENOMIC DNA]</scope>
    <source>
        <strain evidence="2 3">JCM 12688</strain>
    </source>
</reference>
<dbReference type="InterPro" id="IPR011009">
    <property type="entry name" value="Kinase-like_dom_sf"/>
</dbReference>
<dbReference type="EMBL" id="AP022608">
    <property type="protein sequence ID" value="BBZ20744.1"/>
    <property type="molecule type" value="Genomic_DNA"/>
</dbReference>
<evidence type="ECO:0000313" key="3">
    <source>
        <dbReference type="Proteomes" id="UP000466187"/>
    </source>
</evidence>
<dbReference type="KEGG" id="mgad:MGAD_50790"/>
<dbReference type="Gene3D" id="3.90.1200.10">
    <property type="match status" value="1"/>
</dbReference>
<gene>
    <name evidence="2" type="ORF">MGAD_50790</name>
</gene>
<protein>
    <recommendedName>
        <fullName evidence="1">Aminoglycoside phosphotransferase domain-containing protein</fullName>
    </recommendedName>
</protein>
<dbReference type="AlphaFoldDB" id="A0A7I7WTA1"/>
<dbReference type="InterPro" id="IPR002575">
    <property type="entry name" value="Aminoglycoside_PTrfase"/>
</dbReference>
<accession>A0A7I7WTA1</accession>
<evidence type="ECO:0000313" key="2">
    <source>
        <dbReference type="EMBL" id="BBZ20744.1"/>
    </source>
</evidence>
<dbReference type="PANTHER" id="PTHR21310">
    <property type="entry name" value="AMINOGLYCOSIDE PHOSPHOTRANSFERASE-RELATED-RELATED"/>
    <property type="match status" value="1"/>
</dbReference>
<dbReference type="InterPro" id="IPR051678">
    <property type="entry name" value="AGP_Transferase"/>
</dbReference>
<dbReference type="Proteomes" id="UP000466187">
    <property type="component" value="Chromosome"/>
</dbReference>
<sequence length="449" mass="49480">MADDIGDAVVEWISAMVGPIRSIERQQRWRPAWFVTAERNSQPVRLYVRGNREGFGFASVDAEAAILREMESHGIPVPHIHGVIADGAAVVMDWLPGEADLGSAADASEIDAVMDDYVDALVRAHRIDPAAFTDIGLRVPTGAHAIALDYFETFVDRYRSFKQRPEPLLEFAIGWLRRNPPTHRSTPQFVLGDTGQFMFADERITGLLDVELAHIGDISHDLAGLRLRNVTEPMGDLGRVLRRYAEVSGEPLDLRSIEFHTAKFALCTPLGVALVLHMDLPLTDIVQYIEWFHQLSLHAIESIARLSDVELAPVSLPEPVRSSYDGVIGGLATMVESLDADPGIAEYQRGAVAKVARFCHRVSEFGAAIDRADLADIEATLELESTDRRAADEALETFILHAGPERDAELIPLLHRRVMRQLLLLEPLLPGGRIGHVAPLAELPTCEAS</sequence>
<feature type="domain" description="Aminoglycoside phosphotransferase" evidence="1">
    <location>
        <begin position="32"/>
        <end position="244"/>
    </location>
</feature>